<keyword evidence="4" id="KW-0067">ATP-binding</keyword>
<keyword evidence="4" id="KW-0547">Nucleotide-binding</keyword>
<dbReference type="PANTHER" id="PTHR35526">
    <property type="entry name" value="ANTI-SIGMA-F FACTOR RSBW-RELATED"/>
    <property type="match status" value="1"/>
</dbReference>
<evidence type="ECO:0000313" key="5">
    <source>
        <dbReference type="Proteomes" id="UP001596067"/>
    </source>
</evidence>
<dbReference type="Pfam" id="PF13581">
    <property type="entry name" value="HATPase_c_2"/>
    <property type="match status" value="1"/>
</dbReference>
<gene>
    <name evidence="4" type="ORF">ACFP0N_33810</name>
</gene>
<feature type="region of interest" description="Disordered" evidence="2">
    <location>
        <begin position="1"/>
        <end position="20"/>
    </location>
</feature>
<dbReference type="InterPro" id="IPR036890">
    <property type="entry name" value="HATPase_C_sf"/>
</dbReference>
<dbReference type="RefSeq" id="WP_313761600.1">
    <property type="nucleotide sequence ID" value="NZ_JBHSOD010000069.1"/>
</dbReference>
<dbReference type="GO" id="GO:0005524">
    <property type="term" value="F:ATP binding"/>
    <property type="evidence" value="ECO:0007669"/>
    <property type="project" value="UniProtKB-KW"/>
</dbReference>
<comment type="caution">
    <text evidence="4">The sequence shown here is derived from an EMBL/GenBank/DDBJ whole genome shotgun (WGS) entry which is preliminary data.</text>
</comment>
<keyword evidence="1" id="KW-0723">Serine/threonine-protein kinase</keyword>
<dbReference type="InterPro" id="IPR003594">
    <property type="entry name" value="HATPase_dom"/>
</dbReference>
<dbReference type="CDD" id="cd16936">
    <property type="entry name" value="HATPase_RsbW-like"/>
    <property type="match status" value="1"/>
</dbReference>
<dbReference type="PANTHER" id="PTHR35526:SF3">
    <property type="entry name" value="ANTI-SIGMA-F FACTOR RSBW"/>
    <property type="match status" value="1"/>
</dbReference>
<evidence type="ECO:0000256" key="1">
    <source>
        <dbReference type="ARBA" id="ARBA00022527"/>
    </source>
</evidence>
<sequence length="168" mass="18553">MDRPGTGPLPGPARPGAEQTAEQTARLALGSRTAVVQCSRDFCRQALRQWHWLPAADEEQLAVATDVVLMVSELVTNACLFAPGGPRELRLRWNGLRLRVEVADASPVPPRLLRRADRRCPSGYGLWVVDRLAGAWGHVPEGHGKVVWLEVPSPIDHHVRTARAGRRR</sequence>
<keyword evidence="5" id="KW-1185">Reference proteome</keyword>
<dbReference type="Proteomes" id="UP001596067">
    <property type="component" value="Unassembled WGS sequence"/>
</dbReference>
<feature type="domain" description="Histidine kinase/HSP90-like ATPase" evidence="3">
    <location>
        <begin position="43"/>
        <end position="149"/>
    </location>
</feature>
<keyword evidence="1" id="KW-0808">Transferase</keyword>
<reference evidence="5" key="1">
    <citation type="journal article" date="2019" name="Int. J. Syst. Evol. Microbiol.">
        <title>The Global Catalogue of Microorganisms (GCM) 10K type strain sequencing project: providing services to taxonomists for standard genome sequencing and annotation.</title>
        <authorList>
            <consortium name="The Broad Institute Genomics Platform"/>
            <consortium name="The Broad Institute Genome Sequencing Center for Infectious Disease"/>
            <person name="Wu L."/>
            <person name="Ma J."/>
        </authorList>
    </citation>
    <scope>NUCLEOTIDE SEQUENCE [LARGE SCALE GENOMIC DNA]</scope>
    <source>
        <strain evidence="5">CGMCC 4.1469</strain>
    </source>
</reference>
<dbReference type="EMBL" id="JBHSOD010000069">
    <property type="protein sequence ID" value="MFC5889950.1"/>
    <property type="molecule type" value="Genomic_DNA"/>
</dbReference>
<dbReference type="InterPro" id="IPR050267">
    <property type="entry name" value="Anti-sigma-factor_SerPK"/>
</dbReference>
<protein>
    <submittedName>
        <fullName evidence="4">ATP-binding protein</fullName>
    </submittedName>
</protein>
<dbReference type="SUPFAM" id="SSF55874">
    <property type="entry name" value="ATPase domain of HSP90 chaperone/DNA topoisomerase II/histidine kinase"/>
    <property type="match status" value="1"/>
</dbReference>
<evidence type="ECO:0000256" key="2">
    <source>
        <dbReference type="SAM" id="MobiDB-lite"/>
    </source>
</evidence>
<organism evidence="4 5">
    <name type="scientific">Kitasatospora aburaviensis</name>
    <dbReference type="NCBI Taxonomy" id="67265"/>
    <lineage>
        <taxon>Bacteria</taxon>
        <taxon>Bacillati</taxon>
        <taxon>Actinomycetota</taxon>
        <taxon>Actinomycetes</taxon>
        <taxon>Kitasatosporales</taxon>
        <taxon>Streptomycetaceae</taxon>
        <taxon>Kitasatospora</taxon>
    </lineage>
</organism>
<dbReference type="Gene3D" id="3.30.565.10">
    <property type="entry name" value="Histidine kinase-like ATPase, C-terminal domain"/>
    <property type="match status" value="1"/>
</dbReference>
<evidence type="ECO:0000313" key="4">
    <source>
        <dbReference type="EMBL" id="MFC5889950.1"/>
    </source>
</evidence>
<accession>A0ABW1F742</accession>
<proteinExistence type="predicted"/>
<evidence type="ECO:0000259" key="3">
    <source>
        <dbReference type="Pfam" id="PF13581"/>
    </source>
</evidence>
<name>A0ABW1F742_9ACTN</name>
<keyword evidence="1" id="KW-0418">Kinase</keyword>